<evidence type="ECO:0000256" key="4">
    <source>
        <dbReference type="ARBA" id="ARBA00022692"/>
    </source>
</evidence>
<evidence type="ECO:0000256" key="3">
    <source>
        <dbReference type="ARBA" id="ARBA00005227"/>
    </source>
</evidence>
<feature type="transmembrane region" description="Helical" evidence="9">
    <location>
        <begin position="558"/>
        <end position="579"/>
    </location>
</feature>
<dbReference type="Proteomes" id="UP001179952">
    <property type="component" value="Unassembled WGS sequence"/>
</dbReference>
<evidence type="ECO:0000256" key="2">
    <source>
        <dbReference type="ARBA" id="ARBA00004653"/>
    </source>
</evidence>
<evidence type="ECO:0000256" key="9">
    <source>
        <dbReference type="RuleBase" id="RU363079"/>
    </source>
</evidence>
<feature type="transmembrane region" description="Helical" evidence="9">
    <location>
        <begin position="238"/>
        <end position="258"/>
    </location>
</feature>
<feature type="signal peptide" evidence="9">
    <location>
        <begin position="1"/>
        <end position="27"/>
    </location>
</feature>
<name>A0AAV9AJV6_ACOGR</name>
<keyword evidence="6" id="KW-0967">Endosome</keyword>
<evidence type="ECO:0000256" key="7">
    <source>
        <dbReference type="ARBA" id="ARBA00022989"/>
    </source>
</evidence>
<comment type="subcellular location">
    <subcellularLocation>
        <location evidence="1">Endosome membrane</location>
        <topology evidence="1">Multi-pass membrane protein</topology>
    </subcellularLocation>
    <subcellularLocation>
        <location evidence="2">Golgi apparatus membrane</location>
        <topology evidence="2">Multi-pass membrane protein</topology>
    </subcellularLocation>
</comment>
<dbReference type="AlphaFoldDB" id="A0AAV9AJV6"/>
<feature type="transmembrane region" description="Helical" evidence="9">
    <location>
        <begin position="336"/>
        <end position="356"/>
    </location>
</feature>
<evidence type="ECO:0000256" key="5">
    <source>
        <dbReference type="ARBA" id="ARBA00022729"/>
    </source>
</evidence>
<keyword evidence="7 9" id="KW-1133">Transmembrane helix</keyword>
<feature type="transmembrane region" description="Helical" evidence="9">
    <location>
        <begin position="492"/>
        <end position="514"/>
    </location>
</feature>
<evidence type="ECO:0000313" key="10">
    <source>
        <dbReference type="EMBL" id="KAK1264277.1"/>
    </source>
</evidence>
<accession>A0AAV9AJV6</accession>
<protein>
    <recommendedName>
        <fullName evidence="9">Transmembrane 9 superfamily member</fullName>
    </recommendedName>
</protein>
<feature type="transmembrane region" description="Helical" evidence="9">
    <location>
        <begin position="454"/>
        <end position="480"/>
    </location>
</feature>
<reference evidence="10" key="1">
    <citation type="journal article" date="2023" name="Nat. Commun.">
        <title>Diploid and tetraploid genomes of Acorus and the evolution of monocots.</title>
        <authorList>
            <person name="Ma L."/>
            <person name="Liu K.W."/>
            <person name="Li Z."/>
            <person name="Hsiao Y.Y."/>
            <person name="Qi Y."/>
            <person name="Fu T."/>
            <person name="Tang G.D."/>
            <person name="Zhang D."/>
            <person name="Sun W.H."/>
            <person name="Liu D.K."/>
            <person name="Li Y."/>
            <person name="Chen G.Z."/>
            <person name="Liu X.D."/>
            <person name="Liao X.Y."/>
            <person name="Jiang Y.T."/>
            <person name="Yu X."/>
            <person name="Hao Y."/>
            <person name="Huang J."/>
            <person name="Zhao X.W."/>
            <person name="Ke S."/>
            <person name="Chen Y.Y."/>
            <person name="Wu W.L."/>
            <person name="Hsu J.L."/>
            <person name="Lin Y.F."/>
            <person name="Huang M.D."/>
            <person name="Li C.Y."/>
            <person name="Huang L."/>
            <person name="Wang Z.W."/>
            <person name="Zhao X."/>
            <person name="Zhong W.Y."/>
            <person name="Peng D.H."/>
            <person name="Ahmad S."/>
            <person name="Lan S."/>
            <person name="Zhang J.S."/>
            <person name="Tsai W.C."/>
            <person name="Van de Peer Y."/>
            <person name="Liu Z.J."/>
        </authorList>
    </citation>
    <scope>NUCLEOTIDE SEQUENCE</scope>
    <source>
        <strain evidence="10">SCP</strain>
    </source>
</reference>
<reference evidence="10" key="2">
    <citation type="submission" date="2023-06" db="EMBL/GenBank/DDBJ databases">
        <authorList>
            <person name="Ma L."/>
            <person name="Liu K.-W."/>
            <person name="Li Z."/>
            <person name="Hsiao Y.-Y."/>
            <person name="Qi Y."/>
            <person name="Fu T."/>
            <person name="Tang G."/>
            <person name="Zhang D."/>
            <person name="Sun W.-H."/>
            <person name="Liu D.-K."/>
            <person name="Li Y."/>
            <person name="Chen G.-Z."/>
            <person name="Liu X.-D."/>
            <person name="Liao X.-Y."/>
            <person name="Jiang Y.-T."/>
            <person name="Yu X."/>
            <person name="Hao Y."/>
            <person name="Huang J."/>
            <person name="Zhao X.-W."/>
            <person name="Ke S."/>
            <person name="Chen Y.-Y."/>
            <person name="Wu W.-L."/>
            <person name="Hsu J.-L."/>
            <person name="Lin Y.-F."/>
            <person name="Huang M.-D."/>
            <person name="Li C.-Y."/>
            <person name="Huang L."/>
            <person name="Wang Z.-W."/>
            <person name="Zhao X."/>
            <person name="Zhong W.-Y."/>
            <person name="Peng D.-H."/>
            <person name="Ahmad S."/>
            <person name="Lan S."/>
            <person name="Zhang J.-S."/>
            <person name="Tsai W.-C."/>
            <person name="Van De Peer Y."/>
            <person name="Liu Z.-J."/>
        </authorList>
    </citation>
    <scope>NUCLEOTIDE SEQUENCE</scope>
    <source>
        <strain evidence="10">SCP</strain>
        <tissue evidence="10">Leaves</tissue>
    </source>
</reference>
<dbReference type="GO" id="GO:0000139">
    <property type="term" value="C:Golgi membrane"/>
    <property type="evidence" value="ECO:0007669"/>
    <property type="project" value="UniProtKB-SubCell"/>
</dbReference>
<feature type="transmembrane region" description="Helical" evidence="9">
    <location>
        <begin position="368"/>
        <end position="387"/>
    </location>
</feature>
<dbReference type="Pfam" id="PF02990">
    <property type="entry name" value="EMP70"/>
    <property type="match status" value="1"/>
</dbReference>
<organism evidence="10 11">
    <name type="scientific">Acorus gramineus</name>
    <name type="common">Dwarf sweet flag</name>
    <dbReference type="NCBI Taxonomy" id="55184"/>
    <lineage>
        <taxon>Eukaryota</taxon>
        <taxon>Viridiplantae</taxon>
        <taxon>Streptophyta</taxon>
        <taxon>Embryophyta</taxon>
        <taxon>Tracheophyta</taxon>
        <taxon>Spermatophyta</taxon>
        <taxon>Magnoliopsida</taxon>
        <taxon>Liliopsida</taxon>
        <taxon>Acoraceae</taxon>
        <taxon>Acorus</taxon>
    </lineage>
</organism>
<proteinExistence type="inferred from homology"/>
<sequence length="596" mass="67664">MAKSSASDLLLLFLLIGISTFPGSATAMFSGGYRYSIGDHVPLYVNKVGPTKNPSETYQYYDLPFCRPEKMTRKFEWLGEVLNGDRLMDSLYRLNFREEKKDVALCKKILSIKEVESFRDAVKRDYYYQMCYDDLPVWGYIGRVSKSEMIIDEASREPHYLLFTHITFNVLYNQDQVIEVRVFSDPDRVVDITDEFKREVEFTYSVKWEPTSLSFTERMNRYWRDIQWLGNKDTHIPYLINSAVSIAFLMFALGTVLIRAVKTDINRHTAIGEEDEEESGWKRISADVFRFPQHKASFCALVGTGTQLLTMVFIVIILAFVGVYHPYSRGTLFTSLLVGFALTSAVAGYTSCSLYIQLEGSRLRDVLLTWFLFTSPVFATHAVLNMISAASNATSALPFGTIAVIILIWALITTPLLGLGYVFGKVLNPKFEPPCSTNKIPRPIPKIAWYRSTFFQFIGTGFLPLSAASIVLPTIIQSIWGLKSLPVYGELFIMFVILAVISAFLSIVCTYFQLCGEDHDWWWRSVICGGSPAVFMFIYCCCYYFIGTDMSGLLQGSIYMGYTACACYALFLMLGTLSFRSTLCFVRYIYSASKCD</sequence>
<evidence type="ECO:0000256" key="8">
    <source>
        <dbReference type="ARBA" id="ARBA00023136"/>
    </source>
</evidence>
<feature type="transmembrane region" description="Helical" evidence="9">
    <location>
        <begin position="298"/>
        <end position="324"/>
    </location>
</feature>
<dbReference type="PANTHER" id="PTHR10766:SF119">
    <property type="entry name" value="TRANSMEMBRANE 9 SUPERFAMILY MEMBER 5"/>
    <property type="match status" value="1"/>
</dbReference>
<keyword evidence="11" id="KW-1185">Reference proteome</keyword>
<dbReference type="GO" id="GO:0010008">
    <property type="term" value="C:endosome membrane"/>
    <property type="evidence" value="ECO:0007669"/>
    <property type="project" value="UniProtKB-SubCell"/>
</dbReference>
<keyword evidence="5 9" id="KW-0732">Signal</keyword>
<feature type="transmembrane region" description="Helical" evidence="9">
    <location>
        <begin position="526"/>
        <end position="546"/>
    </location>
</feature>
<dbReference type="InterPro" id="IPR004240">
    <property type="entry name" value="EMP70"/>
</dbReference>
<keyword evidence="4 9" id="KW-0812">Transmembrane</keyword>
<feature type="chain" id="PRO_5043086408" description="Transmembrane 9 superfamily member" evidence="9">
    <location>
        <begin position="28"/>
        <end position="596"/>
    </location>
</feature>
<dbReference type="GO" id="GO:0072657">
    <property type="term" value="P:protein localization to membrane"/>
    <property type="evidence" value="ECO:0007669"/>
    <property type="project" value="TreeGrafter"/>
</dbReference>
<keyword evidence="8 9" id="KW-0472">Membrane</keyword>
<evidence type="ECO:0000313" key="11">
    <source>
        <dbReference type="Proteomes" id="UP001179952"/>
    </source>
</evidence>
<evidence type="ECO:0000256" key="1">
    <source>
        <dbReference type="ARBA" id="ARBA00004337"/>
    </source>
</evidence>
<feature type="transmembrane region" description="Helical" evidence="9">
    <location>
        <begin position="399"/>
        <end position="423"/>
    </location>
</feature>
<dbReference type="PANTHER" id="PTHR10766">
    <property type="entry name" value="TRANSMEMBRANE 9 SUPERFAMILY PROTEIN"/>
    <property type="match status" value="1"/>
</dbReference>
<comment type="caution">
    <text evidence="10">The sequence shown here is derived from an EMBL/GenBank/DDBJ whole genome shotgun (WGS) entry which is preliminary data.</text>
</comment>
<comment type="similarity">
    <text evidence="3 9">Belongs to the nonaspanin (TM9SF) (TC 9.A.2) family.</text>
</comment>
<evidence type="ECO:0000256" key="6">
    <source>
        <dbReference type="ARBA" id="ARBA00022753"/>
    </source>
</evidence>
<dbReference type="EMBL" id="JAUJYN010000009">
    <property type="protein sequence ID" value="KAK1264277.1"/>
    <property type="molecule type" value="Genomic_DNA"/>
</dbReference>
<gene>
    <name evidence="10" type="ORF">QJS04_geneDACA008493</name>
</gene>